<protein>
    <submittedName>
        <fullName evidence="1">DUF2099 family protein</fullName>
    </submittedName>
</protein>
<reference evidence="1" key="1">
    <citation type="journal article" date="2020" name="ISME J.">
        <title>Gammaproteobacteria mediating utilization of methyl-, sulfur- and petroleum organic compounds in deep ocean hydrothermal plumes.</title>
        <authorList>
            <person name="Zhou Z."/>
            <person name="Liu Y."/>
            <person name="Pan J."/>
            <person name="Cron B.R."/>
            <person name="Toner B.M."/>
            <person name="Anantharaman K."/>
            <person name="Breier J.A."/>
            <person name="Dick G.J."/>
            <person name="Li M."/>
        </authorList>
    </citation>
    <scope>NUCLEOTIDE SEQUENCE</scope>
    <source>
        <strain evidence="1">SZUA-1385</strain>
    </source>
</reference>
<proteinExistence type="predicted"/>
<comment type="caution">
    <text evidence="1">The sequence shown here is derived from an EMBL/GenBank/DDBJ whole genome shotgun (WGS) entry which is preliminary data.</text>
</comment>
<name>A0A832YSM7_9EURY</name>
<dbReference type="Pfam" id="PF09872">
    <property type="entry name" value="DUF2099"/>
    <property type="match status" value="1"/>
</dbReference>
<evidence type="ECO:0000313" key="1">
    <source>
        <dbReference type="EMBL" id="HIP16729.1"/>
    </source>
</evidence>
<organism evidence="1 2">
    <name type="scientific">Methanothermococcus okinawensis</name>
    <dbReference type="NCBI Taxonomy" id="155863"/>
    <lineage>
        <taxon>Archaea</taxon>
        <taxon>Methanobacteriati</taxon>
        <taxon>Methanobacteriota</taxon>
        <taxon>Methanomada group</taxon>
        <taxon>Methanococci</taxon>
        <taxon>Methanococcales</taxon>
        <taxon>Methanococcaceae</taxon>
        <taxon>Methanothermococcus</taxon>
    </lineage>
</organism>
<sequence length="282" mass="31282">MDIHIMEALGKAKVVVKNGKVVEVGEPLIKHCPLFNKHRNIEELNKETIKKNIEFRIKDFGLFTENRIVESKECVVKFGTSEIFMTALDRGILEAVVIVSDCAGTVITNNPYLVQGLCGRISGIVKTTPIPKVIEKIENAGGTILDKNTGEIDQYRGVKLALEVGYKRIGVSISNLKDAEKIKKLESKEVSIITFGVHTTGYSSSEVRLYLKYLDIITCCASKGVLEAVKGHTMVQMGKSIPIFALSKRGKELLLERAKEIDEPLLIDLSKDLPSIDKNFHI</sequence>
<accession>A0A832YSM7</accession>
<dbReference type="Proteomes" id="UP000605144">
    <property type="component" value="Unassembled WGS sequence"/>
</dbReference>
<dbReference type="PIRSF" id="PIRSF004929">
    <property type="entry name" value="UCP004929"/>
    <property type="match status" value="1"/>
</dbReference>
<gene>
    <name evidence="1" type="ORF">EYG76_00270</name>
</gene>
<evidence type="ECO:0000313" key="2">
    <source>
        <dbReference type="Proteomes" id="UP000605144"/>
    </source>
</evidence>
<dbReference type="EMBL" id="DQSV01000006">
    <property type="protein sequence ID" value="HIP16729.1"/>
    <property type="molecule type" value="Genomic_DNA"/>
</dbReference>
<dbReference type="NCBIfam" id="TIGR03275">
    <property type="entry name" value="methan_mark_8"/>
    <property type="match status" value="1"/>
</dbReference>
<dbReference type="InterPro" id="IPR009181">
    <property type="entry name" value="Methan_mark_8"/>
</dbReference>
<dbReference type="AlphaFoldDB" id="A0A832YSM7"/>